<gene>
    <name evidence="1" type="ORF">EZS27_002238</name>
</gene>
<comment type="caution">
    <text evidence="1">The sequence shown here is derived from an EMBL/GenBank/DDBJ whole genome shotgun (WGS) entry which is preliminary data.</text>
</comment>
<evidence type="ECO:0000313" key="1">
    <source>
        <dbReference type="EMBL" id="KAA6350393.1"/>
    </source>
</evidence>
<protein>
    <submittedName>
        <fullName evidence="1">Uncharacterized protein</fullName>
    </submittedName>
</protein>
<organism evidence="1">
    <name type="scientific">termite gut metagenome</name>
    <dbReference type="NCBI Taxonomy" id="433724"/>
    <lineage>
        <taxon>unclassified sequences</taxon>
        <taxon>metagenomes</taxon>
        <taxon>organismal metagenomes</taxon>
    </lineage>
</organism>
<accession>A0A5J4SYF6</accession>
<proteinExistence type="predicted"/>
<reference evidence="1" key="1">
    <citation type="submission" date="2019-03" db="EMBL/GenBank/DDBJ databases">
        <title>Single cell metagenomics reveals metabolic interactions within the superorganism composed of flagellate Streblomastix strix and complex community of Bacteroidetes bacteria on its surface.</title>
        <authorList>
            <person name="Treitli S.C."/>
            <person name="Kolisko M."/>
            <person name="Husnik F."/>
            <person name="Keeling P."/>
            <person name="Hampl V."/>
        </authorList>
    </citation>
    <scope>NUCLEOTIDE SEQUENCE</scope>
    <source>
        <strain evidence="1">STM</strain>
    </source>
</reference>
<name>A0A5J4SYF6_9ZZZZ</name>
<dbReference type="AlphaFoldDB" id="A0A5J4SYF6"/>
<dbReference type="EMBL" id="SNRY01000029">
    <property type="protein sequence ID" value="KAA6350393.1"/>
    <property type="molecule type" value="Genomic_DNA"/>
</dbReference>
<sequence length="60" mass="7052">MRKIMILRLRKSEEETGLQKKCKCIMESDSMCLKNKYLLTTTMIGLKKINSKLIEDIEKT</sequence>